<proteinExistence type="inferred from homology"/>
<comment type="similarity">
    <text evidence="1">Belongs to the RecJ family.</text>
</comment>
<dbReference type="InterPro" id="IPR041122">
    <property type="entry name" value="RecJ_OB"/>
</dbReference>
<sequence>MKIVRRPAPDTSSLPASLNPVLQRILANRDISASELELSLSRLHKPELKGVEQAVEVLYQAIVNDLSIFIIGDFDADGATSTALSVSALKQLGANKVDFLVPNRFDFGYGLSEPIVEIAHQMGAQVLMTVDNGISCIAGVSKAKTLGMQVVVTDHHLPGHQLPNADAIVNPNQPDCPFPSKNIAGVGVAFYLMLALRAHLRKQNYFTANQLKEPNLATLLDLVALGTVADVVPLDDVNRILVQQGINRIKKGHARPGIKALLDIAKRDYRQLVSSDFGFAVGPRLNAAGRLDDMTLGISCLLAPDYTQAMHIASRLDELNQERRAIESSMQIEAINTLSKIQLDDLPYGICLYQNDWHQGVIGILAGRIKERYHRPVIIFAEDNDEVLKGSCRSIPGLHIRDVLERIHTLHPNLIIKFGGHAMAAGLSINKANFDQFKQVFNQTVQELVNPDILTNICLTDGALADHELTIEVAQLLREALPWGQCFEPPVFDDEFTIVQERLLQDKHIKFVLQHQSGIALDAIWFNYNPALWSVNTQQKVRLAFSLDINEFRGQKNIQLMVKTACLVG</sequence>
<accession>W7QL56</accession>
<dbReference type="GO" id="GO:0008409">
    <property type="term" value="F:5'-3' exonuclease activity"/>
    <property type="evidence" value="ECO:0007669"/>
    <property type="project" value="InterPro"/>
</dbReference>
<evidence type="ECO:0000313" key="9">
    <source>
        <dbReference type="EMBL" id="EWH08873.1"/>
    </source>
</evidence>
<keyword evidence="10" id="KW-1185">Reference proteome</keyword>
<evidence type="ECO:0000313" key="10">
    <source>
        <dbReference type="Proteomes" id="UP000019276"/>
    </source>
</evidence>
<evidence type="ECO:0000256" key="3">
    <source>
        <dbReference type="ARBA" id="ARBA00022722"/>
    </source>
</evidence>
<feature type="domain" description="RecJ OB" evidence="8">
    <location>
        <begin position="460"/>
        <end position="563"/>
    </location>
</feature>
<evidence type="ECO:0000259" key="7">
    <source>
        <dbReference type="Pfam" id="PF02272"/>
    </source>
</evidence>
<dbReference type="Pfam" id="PF02272">
    <property type="entry name" value="DHHA1"/>
    <property type="match status" value="1"/>
</dbReference>
<evidence type="ECO:0000259" key="6">
    <source>
        <dbReference type="Pfam" id="PF01368"/>
    </source>
</evidence>
<dbReference type="InterPro" id="IPR051673">
    <property type="entry name" value="SSDNA_exonuclease_RecJ"/>
</dbReference>
<dbReference type="eggNOG" id="COG0608">
    <property type="taxonomic scope" value="Bacteria"/>
</dbReference>
<dbReference type="Gene3D" id="3.90.1640.30">
    <property type="match status" value="1"/>
</dbReference>
<dbReference type="EMBL" id="ARZY01000034">
    <property type="protein sequence ID" value="EWH08873.1"/>
    <property type="molecule type" value="Genomic_DNA"/>
</dbReference>
<dbReference type="GO" id="GO:0003676">
    <property type="term" value="F:nucleic acid binding"/>
    <property type="evidence" value="ECO:0007669"/>
    <property type="project" value="InterPro"/>
</dbReference>
<gene>
    <name evidence="9" type="ORF">DS2_15134</name>
</gene>
<evidence type="ECO:0000256" key="5">
    <source>
        <dbReference type="ARBA" id="ARBA00022839"/>
    </source>
</evidence>
<dbReference type="RefSeq" id="WP_035015677.1">
    <property type="nucleotide sequence ID" value="NZ_ARZY01000034.1"/>
</dbReference>
<dbReference type="Gene3D" id="3.10.310.30">
    <property type="match status" value="1"/>
</dbReference>
<feature type="domain" description="DHHA1" evidence="7">
    <location>
        <begin position="351"/>
        <end position="447"/>
    </location>
</feature>
<organism evidence="9 10">
    <name type="scientific">Catenovulum agarivorans DS-2</name>
    <dbReference type="NCBI Taxonomy" id="1328313"/>
    <lineage>
        <taxon>Bacteria</taxon>
        <taxon>Pseudomonadati</taxon>
        <taxon>Pseudomonadota</taxon>
        <taxon>Gammaproteobacteria</taxon>
        <taxon>Alteromonadales</taxon>
        <taxon>Alteromonadaceae</taxon>
        <taxon>Catenovulum</taxon>
    </lineage>
</organism>
<protein>
    <recommendedName>
        <fullName evidence="2">Single-stranded-DNA-specific exonuclease RecJ</fullName>
    </recommendedName>
</protein>
<evidence type="ECO:0000256" key="4">
    <source>
        <dbReference type="ARBA" id="ARBA00022801"/>
    </source>
</evidence>
<reference evidence="9 10" key="1">
    <citation type="journal article" date="2014" name="Genome Announc.">
        <title>Draft Genome Sequence of the Agar-Degrading Bacterium Catenovulum sp. Strain DS-2, Isolated from Intestines of Haliotis diversicolor.</title>
        <authorList>
            <person name="Shan D."/>
            <person name="Li X."/>
            <person name="Gu Z."/>
            <person name="Wei G."/>
            <person name="Gao Z."/>
            <person name="Shao Z."/>
        </authorList>
    </citation>
    <scope>NUCLEOTIDE SEQUENCE [LARGE SCALE GENOMIC DNA]</scope>
    <source>
        <strain evidence="9 10">DS-2</strain>
    </source>
</reference>
<dbReference type="Pfam" id="PF01368">
    <property type="entry name" value="DHH"/>
    <property type="match status" value="1"/>
</dbReference>
<comment type="caution">
    <text evidence="9">The sequence shown here is derived from an EMBL/GenBank/DDBJ whole genome shotgun (WGS) entry which is preliminary data.</text>
</comment>
<dbReference type="InterPro" id="IPR004610">
    <property type="entry name" value="RecJ"/>
</dbReference>
<dbReference type="FunFam" id="3.90.1640.30:FF:000001">
    <property type="entry name" value="Single-stranded-DNA-specific exonuclease RecJ"/>
    <property type="match status" value="1"/>
</dbReference>
<dbReference type="GO" id="GO:0006310">
    <property type="term" value="P:DNA recombination"/>
    <property type="evidence" value="ECO:0007669"/>
    <property type="project" value="InterPro"/>
</dbReference>
<dbReference type="PANTHER" id="PTHR30255:SF2">
    <property type="entry name" value="SINGLE-STRANDED-DNA-SPECIFIC EXONUCLEASE RECJ"/>
    <property type="match status" value="1"/>
</dbReference>
<dbReference type="InterPro" id="IPR001667">
    <property type="entry name" value="DDH_dom"/>
</dbReference>
<evidence type="ECO:0000256" key="2">
    <source>
        <dbReference type="ARBA" id="ARBA00019841"/>
    </source>
</evidence>
<keyword evidence="5 9" id="KW-0269">Exonuclease</keyword>
<dbReference type="STRING" id="1328313.DS2_15134"/>
<keyword evidence="3" id="KW-0540">Nuclease</keyword>
<dbReference type="AlphaFoldDB" id="W7QL56"/>
<dbReference type="NCBIfam" id="TIGR00644">
    <property type="entry name" value="recJ"/>
    <property type="match status" value="1"/>
</dbReference>
<dbReference type="PATRIC" id="fig|1328313.3.peg.3084"/>
<keyword evidence="4" id="KW-0378">Hydrolase</keyword>
<evidence type="ECO:0000256" key="1">
    <source>
        <dbReference type="ARBA" id="ARBA00005915"/>
    </source>
</evidence>
<evidence type="ECO:0000259" key="8">
    <source>
        <dbReference type="Pfam" id="PF17768"/>
    </source>
</evidence>
<name>W7QL56_9ALTE</name>
<dbReference type="SUPFAM" id="SSF64182">
    <property type="entry name" value="DHH phosphoesterases"/>
    <property type="match status" value="1"/>
</dbReference>
<dbReference type="GO" id="GO:0006281">
    <property type="term" value="P:DNA repair"/>
    <property type="evidence" value="ECO:0007669"/>
    <property type="project" value="InterPro"/>
</dbReference>
<dbReference type="InterPro" id="IPR003156">
    <property type="entry name" value="DHHA1_dom"/>
</dbReference>
<dbReference type="PANTHER" id="PTHR30255">
    <property type="entry name" value="SINGLE-STRANDED-DNA-SPECIFIC EXONUCLEASE RECJ"/>
    <property type="match status" value="1"/>
</dbReference>
<feature type="domain" description="DDH" evidence="6">
    <location>
        <begin position="67"/>
        <end position="227"/>
    </location>
</feature>
<dbReference type="InterPro" id="IPR038763">
    <property type="entry name" value="DHH_sf"/>
</dbReference>
<dbReference type="OrthoDB" id="9809852at2"/>
<dbReference type="Proteomes" id="UP000019276">
    <property type="component" value="Unassembled WGS sequence"/>
</dbReference>
<dbReference type="Pfam" id="PF17768">
    <property type="entry name" value="RecJ_OB"/>
    <property type="match status" value="1"/>
</dbReference>